<name>A0A6L5G737_9ACTN</name>
<dbReference type="Pfam" id="PF04977">
    <property type="entry name" value="DivIC"/>
    <property type="match status" value="1"/>
</dbReference>
<evidence type="ECO:0000256" key="1">
    <source>
        <dbReference type="SAM" id="MobiDB-lite"/>
    </source>
</evidence>
<dbReference type="AlphaFoldDB" id="A0A6L5G737"/>
<reference evidence="3 4" key="1">
    <citation type="submission" date="2019-10" db="EMBL/GenBank/DDBJ databases">
        <title>Glycomyces albidus sp. nov., a novel actinomycete isolated from rhizosphere soil of wheat (Triticum aestivum L.).</title>
        <authorList>
            <person name="Qian L."/>
        </authorList>
    </citation>
    <scope>NUCLEOTIDE SEQUENCE [LARGE SCALE GENOMIC DNA]</scope>
    <source>
        <strain evidence="3 4">NEAU-7082</strain>
    </source>
</reference>
<evidence type="ECO:0000256" key="2">
    <source>
        <dbReference type="SAM" id="Phobius"/>
    </source>
</evidence>
<comment type="caution">
    <text evidence="3">The sequence shown here is derived from an EMBL/GenBank/DDBJ whole genome shotgun (WGS) entry which is preliminary data.</text>
</comment>
<feature type="region of interest" description="Disordered" evidence="1">
    <location>
        <begin position="1"/>
        <end position="39"/>
    </location>
</feature>
<proteinExistence type="predicted"/>
<feature type="compositionally biased region" description="Low complexity" evidence="1">
    <location>
        <begin position="1"/>
        <end position="36"/>
    </location>
</feature>
<evidence type="ECO:0000313" key="3">
    <source>
        <dbReference type="EMBL" id="MQM25456.1"/>
    </source>
</evidence>
<accession>A0A6L5G737</accession>
<dbReference type="EMBL" id="WIAO01000006">
    <property type="protein sequence ID" value="MQM25456.1"/>
    <property type="molecule type" value="Genomic_DNA"/>
</dbReference>
<dbReference type="Proteomes" id="UP000477750">
    <property type="component" value="Unassembled WGS sequence"/>
</dbReference>
<organism evidence="3 4">
    <name type="scientific">Glycomyces albidus</name>
    <dbReference type="NCBI Taxonomy" id="2656774"/>
    <lineage>
        <taxon>Bacteria</taxon>
        <taxon>Bacillati</taxon>
        <taxon>Actinomycetota</taxon>
        <taxon>Actinomycetes</taxon>
        <taxon>Glycomycetales</taxon>
        <taxon>Glycomycetaceae</taxon>
        <taxon>Glycomyces</taxon>
    </lineage>
</organism>
<sequence length="178" mass="19995">MGPVNASRRPSRPGGRSTGPGRTRAARRPAPGAAGRAEVKRVRYRPARKVSRRAAVLALVLSALALAYAYPLRTYIEQRIEINRLEAEQSAQMERIEELEAERLKWEDPEYVEAQIRSSLLLVPPGEDLVIVIDEDEPRHTGDEDDETASDQAWYDELTATFEDADQLDPEETEEPAE</sequence>
<keyword evidence="4" id="KW-1185">Reference proteome</keyword>
<protein>
    <submittedName>
        <fullName evidence="3">Septum formation initiator family protein</fullName>
    </submittedName>
</protein>
<keyword evidence="2" id="KW-0472">Membrane</keyword>
<gene>
    <name evidence="3" type="ORF">GFD30_07710</name>
</gene>
<feature type="transmembrane region" description="Helical" evidence="2">
    <location>
        <begin position="50"/>
        <end position="70"/>
    </location>
</feature>
<dbReference type="InterPro" id="IPR007060">
    <property type="entry name" value="FtsL/DivIC"/>
</dbReference>
<evidence type="ECO:0000313" key="4">
    <source>
        <dbReference type="Proteomes" id="UP000477750"/>
    </source>
</evidence>
<keyword evidence="2" id="KW-1133">Transmembrane helix</keyword>
<keyword evidence="2" id="KW-0812">Transmembrane</keyword>